<evidence type="ECO:0000256" key="1">
    <source>
        <dbReference type="ARBA" id="ARBA00001974"/>
    </source>
</evidence>
<dbReference type="InterPro" id="IPR009075">
    <property type="entry name" value="AcylCo_DH/oxidase_C"/>
</dbReference>
<dbReference type="Pfam" id="PF02770">
    <property type="entry name" value="Acyl-CoA_dh_M"/>
    <property type="match status" value="1"/>
</dbReference>
<keyword evidence="5" id="KW-0560">Oxidoreductase</keyword>
<comment type="cofactor">
    <cofactor evidence="1">
        <name>FAD</name>
        <dbReference type="ChEBI" id="CHEBI:57692"/>
    </cofactor>
</comment>
<evidence type="ECO:0000256" key="2">
    <source>
        <dbReference type="ARBA" id="ARBA00009347"/>
    </source>
</evidence>
<dbReference type="Gene3D" id="2.40.110.10">
    <property type="entry name" value="Butyryl-CoA Dehydrogenase, subunit A, domain 2"/>
    <property type="match status" value="1"/>
</dbReference>
<dbReference type="Gene3D" id="1.10.540.10">
    <property type="entry name" value="Acyl-CoA dehydrogenase/oxidase, N-terminal domain"/>
    <property type="match status" value="1"/>
</dbReference>
<evidence type="ECO:0000259" key="7">
    <source>
        <dbReference type="Pfam" id="PF02770"/>
    </source>
</evidence>
<dbReference type="InterPro" id="IPR052161">
    <property type="entry name" value="Mycobact_Acyl-CoA_DH"/>
</dbReference>
<dbReference type="PANTHER" id="PTHR43292:SF4">
    <property type="entry name" value="ACYL-COA DEHYDROGENASE FADE34"/>
    <property type="match status" value="1"/>
</dbReference>
<dbReference type="GO" id="GO:0050660">
    <property type="term" value="F:flavin adenine dinucleotide binding"/>
    <property type="evidence" value="ECO:0007669"/>
    <property type="project" value="InterPro"/>
</dbReference>
<feature type="domain" description="Acyl-CoA dehydrogenase/oxidase N-terminal" evidence="8">
    <location>
        <begin position="13"/>
        <end position="121"/>
    </location>
</feature>
<evidence type="ECO:0000313" key="9">
    <source>
        <dbReference type="EMBL" id="CAB4551234.1"/>
    </source>
</evidence>
<dbReference type="EMBL" id="CAEZZV010000169">
    <property type="protein sequence ID" value="CAB4786763.1"/>
    <property type="molecule type" value="Genomic_DNA"/>
</dbReference>
<dbReference type="Pfam" id="PF02771">
    <property type="entry name" value="Acyl-CoA_dh_N"/>
    <property type="match status" value="1"/>
</dbReference>
<dbReference type="InterPro" id="IPR046373">
    <property type="entry name" value="Acyl-CoA_Oxase/DH_mid-dom_sf"/>
</dbReference>
<dbReference type="EMBL" id="CAEZSL010000168">
    <property type="protein sequence ID" value="CAB4551234.1"/>
    <property type="molecule type" value="Genomic_DNA"/>
</dbReference>
<dbReference type="Gene3D" id="1.20.140.10">
    <property type="entry name" value="Butyryl-CoA Dehydrogenase, subunit A, domain 3"/>
    <property type="match status" value="1"/>
</dbReference>
<dbReference type="GO" id="GO:0016627">
    <property type="term" value="F:oxidoreductase activity, acting on the CH-CH group of donors"/>
    <property type="evidence" value="ECO:0007669"/>
    <property type="project" value="InterPro"/>
</dbReference>
<dbReference type="InterPro" id="IPR036250">
    <property type="entry name" value="AcylCo_DH-like_C"/>
</dbReference>
<accession>A0A6J7VVU5</accession>
<evidence type="ECO:0000259" key="8">
    <source>
        <dbReference type="Pfam" id="PF02771"/>
    </source>
</evidence>
<gene>
    <name evidence="9" type="ORF">UFOPK1421_01296</name>
    <name evidence="10" type="ORF">UFOPK1960_00806</name>
    <name evidence="11" type="ORF">UFOPK2921_01177</name>
    <name evidence="12" type="ORF">UFOPK4275_00835</name>
    <name evidence="13" type="ORF">UFOPK4422_00958</name>
</gene>
<dbReference type="EMBL" id="CAFBRX010000091">
    <property type="protein sequence ID" value="CAB5125334.1"/>
    <property type="molecule type" value="Genomic_DNA"/>
</dbReference>
<dbReference type="InterPro" id="IPR037069">
    <property type="entry name" value="AcylCoA_DH/ox_N_sf"/>
</dbReference>
<dbReference type="EMBL" id="CAEZVL010000112">
    <property type="protein sequence ID" value="CAB4632942.1"/>
    <property type="molecule type" value="Genomic_DNA"/>
</dbReference>
<organism evidence="13">
    <name type="scientific">freshwater metagenome</name>
    <dbReference type="NCBI Taxonomy" id="449393"/>
    <lineage>
        <taxon>unclassified sequences</taxon>
        <taxon>metagenomes</taxon>
        <taxon>ecological metagenomes</taxon>
    </lineage>
</organism>
<dbReference type="PANTHER" id="PTHR43292">
    <property type="entry name" value="ACYL-COA DEHYDROGENASE"/>
    <property type="match status" value="1"/>
</dbReference>
<dbReference type="Pfam" id="PF00441">
    <property type="entry name" value="Acyl-CoA_dh_1"/>
    <property type="match status" value="1"/>
</dbReference>
<dbReference type="InterPro" id="IPR013786">
    <property type="entry name" value="AcylCoA_DH/ox_N"/>
</dbReference>
<evidence type="ECO:0000313" key="13">
    <source>
        <dbReference type="EMBL" id="CAB5125334.1"/>
    </source>
</evidence>
<feature type="domain" description="Acyl-CoA dehydrogenase/oxidase C-terminal" evidence="6">
    <location>
        <begin position="233"/>
        <end position="383"/>
    </location>
</feature>
<evidence type="ECO:0000256" key="3">
    <source>
        <dbReference type="ARBA" id="ARBA00022630"/>
    </source>
</evidence>
<dbReference type="AlphaFoldDB" id="A0A6J7VVU5"/>
<keyword evidence="3" id="KW-0285">Flavoprotein</keyword>
<dbReference type="InterPro" id="IPR009100">
    <property type="entry name" value="AcylCoA_DH/oxidase_NM_dom_sf"/>
</dbReference>
<dbReference type="EMBL" id="CAFBQJ010000142">
    <property type="protein sequence ID" value="CAB5050561.1"/>
    <property type="molecule type" value="Genomic_DNA"/>
</dbReference>
<evidence type="ECO:0000256" key="5">
    <source>
        <dbReference type="ARBA" id="ARBA00023002"/>
    </source>
</evidence>
<evidence type="ECO:0000259" key="6">
    <source>
        <dbReference type="Pfam" id="PF00441"/>
    </source>
</evidence>
<dbReference type="SUPFAM" id="SSF56645">
    <property type="entry name" value="Acyl-CoA dehydrogenase NM domain-like"/>
    <property type="match status" value="1"/>
</dbReference>
<dbReference type="GO" id="GO:0005886">
    <property type="term" value="C:plasma membrane"/>
    <property type="evidence" value="ECO:0007669"/>
    <property type="project" value="TreeGrafter"/>
</dbReference>
<dbReference type="FunFam" id="2.40.110.10:FF:000011">
    <property type="entry name" value="Acyl-CoA dehydrogenase FadE34"/>
    <property type="match status" value="1"/>
</dbReference>
<comment type="similarity">
    <text evidence="2">Belongs to the acyl-CoA dehydrogenase family.</text>
</comment>
<reference evidence="13" key="1">
    <citation type="submission" date="2020-05" db="EMBL/GenBank/DDBJ databases">
        <authorList>
            <person name="Chiriac C."/>
            <person name="Salcher M."/>
            <person name="Ghai R."/>
            <person name="Kavagutti S V."/>
        </authorList>
    </citation>
    <scope>NUCLEOTIDE SEQUENCE</scope>
</reference>
<proteinExistence type="inferred from homology"/>
<protein>
    <submittedName>
        <fullName evidence="13">Unannotated protein</fullName>
    </submittedName>
</protein>
<sequence>MSSTSTDDVLAPEQAEAFRLQVREFLEQNASGIGRRSESSLMIGKKYQAALTEAGLAGLVYPKEYGGAGLTRIHDRIYREEYGKYPDMTFELTISHGMCLPVLNQFGTEEHKREFMPDLIAARTMWCQMFSEPGAGSDVASLQTRAELDGDEWVLNGQKVWTTLAHVSDYGVLIARTNPDAPKHAGISMFIVDMKAPGMDIRPIHQIDGGSHFNEVFFTDVRIPKSWLLGELNNGWNQATAMLMYERVAIGTGSSSGVTHNLADRLIDVAKNNGKLSDPLIRQDLMKLYCEETVKSLVSMRTRAEMKAGKAPGPGGSLGKLHGAIIARFSRPLINRLVGADCDAWEGEGRGENWARYILSSFQSNIAGGTDEIQRNIIGDRVLGLPREPMVDKNMPFKDLKVGTQRQ</sequence>
<keyword evidence="4" id="KW-0274">FAD</keyword>
<evidence type="ECO:0000256" key="4">
    <source>
        <dbReference type="ARBA" id="ARBA00022827"/>
    </source>
</evidence>
<evidence type="ECO:0000313" key="10">
    <source>
        <dbReference type="EMBL" id="CAB4632942.1"/>
    </source>
</evidence>
<dbReference type="SUPFAM" id="SSF47203">
    <property type="entry name" value="Acyl-CoA dehydrogenase C-terminal domain-like"/>
    <property type="match status" value="1"/>
</dbReference>
<name>A0A6J7VVU5_9ZZZZ</name>
<evidence type="ECO:0000313" key="11">
    <source>
        <dbReference type="EMBL" id="CAB4786763.1"/>
    </source>
</evidence>
<evidence type="ECO:0000313" key="12">
    <source>
        <dbReference type="EMBL" id="CAB5050561.1"/>
    </source>
</evidence>
<feature type="domain" description="Acyl-CoA oxidase/dehydrogenase middle" evidence="7">
    <location>
        <begin position="127"/>
        <end position="221"/>
    </location>
</feature>
<dbReference type="InterPro" id="IPR006091">
    <property type="entry name" value="Acyl-CoA_Oxase/DH_mid-dom"/>
</dbReference>